<sequence length="273" mass="30950">MKKPLRTLSVLIDPTSVKIEHDASSYLKIYDAPRAQSYPHEERGVWNDINVLQYIPMMDFQAKISMIFRSAIREVGYQLPLLGIYNVEISIESSRNINGRQLLLIMKSILDGINKLVVASDQFINSAAIGHSFKASTKRTAISQSPDLVTIELYEVGGGGNQKLIHSVRERFYCEPKVEPLFLDWGHSYFPLEYQYTDPIIDGLQKDGMQIAVGGPMQVQMSFQLSDMSKDIDNMAIFYYAILEGTGLRDDDVYSIRLKKTKSATEHTEIELL</sequence>
<protein>
    <submittedName>
        <fullName evidence="1">Uncharacterized protein</fullName>
    </submittedName>
</protein>
<accession>A0A4Q9DGF3</accession>
<dbReference type="OrthoDB" id="2961464at2"/>
<name>A0A4Q9DGF3_9BACL</name>
<reference evidence="1 2" key="1">
    <citation type="submission" date="2019-02" db="EMBL/GenBank/DDBJ databases">
        <title>Paenibacillus sp. nov., isolated from surface-sterilized tissue of Thalictrum simplex L.</title>
        <authorList>
            <person name="Tuo L."/>
        </authorList>
    </citation>
    <scope>NUCLEOTIDE SEQUENCE [LARGE SCALE GENOMIC DNA]</scope>
    <source>
        <strain evidence="1 2">N2SHLJ1</strain>
    </source>
</reference>
<comment type="caution">
    <text evidence="1">The sequence shown here is derived from an EMBL/GenBank/DDBJ whole genome shotgun (WGS) entry which is preliminary data.</text>
</comment>
<dbReference type="RefSeq" id="WP_131018244.1">
    <property type="nucleotide sequence ID" value="NZ_SIRE01000036.1"/>
</dbReference>
<keyword evidence="2" id="KW-1185">Reference proteome</keyword>
<dbReference type="Proteomes" id="UP000293142">
    <property type="component" value="Unassembled WGS sequence"/>
</dbReference>
<dbReference type="AlphaFoldDB" id="A0A4Q9DGF3"/>
<dbReference type="EMBL" id="SIRE01000036">
    <property type="protein sequence ID" value="TBL69783.1"/>
    <property type="molecule type" value="Genomic_DNA"/>
</dbReference>
<gene>
    <name evidence="1" type="ORF">EYB31_34990</name>
</gene>
<evidence type="ECO:0000313" key="1">
    <source>
        <dbReference type="EMBL" id="TBL69783.1"/>
    </source>
</evidence>
<organism evidence="1 2">
    <name type="scientific">Paenibacillus thalictri</name>
    <dbReference type="NCBI Taxonomy" id="2527873"/>
    <lineage>
        <taxon>Bacteria</taxon>
        <taxon>Bacillati</taxon>
        <taxon>Bacillota</taxon>
        <taxon>Bacilli</taxon>
        <taxon>Bacillales</taxon>
        <taxon>Paenibacillaceae</taxon>
        <taxon>Paenibacillus</taxon>
    </lineage>
</organism>
<evidence type="ECO:0000313" key="2">
    <source>
        <dbReference type="Proteomes" id="UP000293142"/>
    </source>
</evidence>
<proteinExistence type="predicted"/>